<dbReference type="CDD" id="cd02440">
    <property type="entry name" value="AdoMet_MTases"/>
    <property type="match status" value="1"/>
</dbReference>
<evidence type="ECO:0000256" key="5">
    <source>
        <dbReference type="ARBA" id="ARBA00022747"/>
    </source>
</evidence>
<dbReference type="InterPro" id="IPR011639">
    <property type="entry name" value="MethylTrfase_TaqI-like_dom"/>
</dbReference>
<sequence>MMQHLDTADKVRREVAPRTAQKHKSALGQFMTPASIARFMAGMFPPSSLGTCRLLDPGAGVGALSCAFLDRWMAGDFSFETVQATAYEVDGALQEHLKQHLGAYSTVQADIISGDYIELATAAPLQAAGYTHAILNPPYKKISSRSAHRLALRSVGIETVNLYSAFVALAVAQAGPGGQIVAIIPRSFCNGPYYRPFRDFIFQRAAICHMHLFASRNKAFKDDNVLQENIIIRLERGGRQGPVTITTSTDDSFTDLTTSEHPFDRIVVPDDPERFIHVPTTTEKSAIELSPAVRYSLAELGLKVSTGPVVDFRLKDHLRAMPEEGTVPLIYPGHLRGTGALWPLPGLKKPNAIMRNAETEKWLYPNGFYCVVKRFSSKEEKRRIVASVIDPSAFGGCTALGFENHMNLFHENKGGLPEPLARGLSIFLNSTAVDENFRRFNGHTQVNATDLKLMKYPGREALIDLGVWARQYSTITQEMIDVQLGKLTA</sequence>
<evidence type="ECO:0000256" key="1">
    <source>
        <dbReference type="ARBA" id="ARBA00011900"/>
    </source>
</evidence>
<keyword evidence="3" id="KW-0808">Transferase</keyword>
<reference evidence="10 11" key="1">
    <citation type="submission" date="2020-08" db="EMBL/GenBank/DDBJ databases">
        <title>Genomic Encyclopedia of Type Strains, Phase IV (KMG-IV): sequencing the most valuable type-strain genomes for metagenomic binning, comparative biology and taxonomic classification.</title>
        <authorList>
            <person name="Goeker M."/>
        </authorList>
    </citation>
    <scope>NUCLEOTIDE SEQUENCE [LARGE SCALE GENOMIC DNA]</scope>
    <source>
        <strain evidence="10 11">DSM 11590</strain>
    </source>
</reference>
<evidence type="ECO:0000256" key="2">
    <source>
        <dbReference type="ARBA" id="ARBA00022603"/>
    </source>
</evidence>
<comment type="catalytic activity">
    <reaction evidence="7">
        <text>a 2'-deoxyadenosine in DNA + S-adenosyl-L-methionine = an N(6)-methyl-2'-deoxyadenosine in DNA + S-adenosyl-L-homocysteine + H(+)</text>
        <dbReference type="Rhea" id="RHEA:15197"/>
        <dbReference type="Rhea" id="RHEA-COMP:12418"/>
        <dbReference type="Rhea" id="RHEA-COMP:12419"/>
        <dbReference type="ChEBI" id="CHEBI:15378"/>
        <dbReference type="ChEBI" id="CHEBI:57856"/>
        <dbReference type="ChEBI" id="CHEBI:59789"/>
        <dbReference type="ChEBI" id="CHEBI:90615"/>
        <dbReference type="ChEBI" id="CHEBI:90616"/>
        <dbReference type="EC" id="2.1.1.72"/>
    </reaction>
</comment>
<dbReference type="PANTHER" id="PTHR33841:SF6">
    <property type="entry name" value="TYPE II METHYLTRANSFERASE M.HINDII"/>
    <property type="match status" value="1"/>
</dbReference>
<keyword evidence="5" id="KW-0680">Restriction system</keyword>
<dbReference type="PRINTS" id="PR00507">
    <property type="entry name" value="N12N6MTFRASE"/>
</dbReference>
<dbReference type="Pfam" id="PF07669">
    <property type="entry name" value="Eco57I"/>
    <property type="match status" value="1"/>
</dbReference>
<dbReference type="PANTHER" id="PTHR33841">
    <property type="entry name" value="DNA METHYLTRANSFERASE YEEA-RELATED"/>
    <property type="match status" value="1"/>
</dbReference>
<keyword evidence="4" id="KW-0949">S-adenosyl-L-methionine</keyword>
<dbReference type="RefSeq" id="WP_184263127.1">
    <property type="nucleotide sequence ID" value="NZ_JACIIX010000005.1"/>
</dbReference>
<feature type="compositionally biased region" description="Basic and acidic residues" evidence="8">
    <location>
        <begin position="1"/>
        <end position="16"/>
    </location>
</feature>
<feature type="region of interest" description="Disordered" evidence="8">
    <location>
        <begin position="1"/>
        <end position="22"/>
    </location>
</feature>
<evidence type="ECO:0000256" key="4">
    <source>
        <dbReference type="ARBA" id="ARBA00022691"/>
    </source>
</evidence>
<dbReference type="GO" id="GO:0003677">
    <property type="term" value="F:DNA binding"/>
    <property type="evidence" value="ECO:0007669"/>
    <property type="project" value="UniProtKB-KW"/>
</dbReference>
<name>A0A7W9ZF19_NOVIT</name>
<proteinExistence type="predicted"/>
<dbReference type="SUPFAM" id="SSF53335">
    <property type="entry name" value="S-adenosyl-L-methionine-dependent methyltransferases"/>
    <property type="match status" value="1"/>
</dbReference>
<dbReference type="EMBL" id="JACIIX010000005">
    <property type="protein sequence ID" value="MBB6210291.1"/>
    <property type="molecule type" value="Genomic_DNA"/>
</dbReference>
<evidence type="ECO:0000256" key="8">
    <source>
        <dbReference type="SAM" id="MobiDB-lite"/>
    </source>
</evidence>
<evidence type="ECO:0000256" key="6">
    <source>
        <dbReference type="ARBA" id="ARBA00023125"/>
    </source>
</evidence>
<dbReference type="GO" id="GO:0032259">
    <property type="term" value="P:methylation"/>
    <property type="evidence" value="ECO:0007669"/>
    <property type="project" value="UniProtKB-KW"/>
</dbReference>
<evidence type="ECO:0000313" key="11">
    <source>
        <dbReference type="Proteomes" id="UP000544872"/>
    </source>
</evidence>
<dbReference type="Gene3D" id="3.40.50.150">
    <property type="entry name" value="Vaccinia Virus protein VP39"/>
    <property type="match status" value="1"/>
</dbReference>
<organism evidence="10 11">
    <name type="scientific">Novispirillum itersonii</name>
    <name type="common">Aquaspirillum itersonii</name>
    <dbReference type="NCBI Taxonomy" id="189"/>
    <lineage>
        <taxon>Bacteria</taxon>
        <taxon>Pseudomonadati</taxon>
        <taxon>Pseudomonadota</taxon>
        <taxon>Alphaproteobacteria</taxon>
        <taxon>Rhodospirillales</taxon>
        <taxon>Novispirillaceae</taxon>
        <taxon>Novispirillum</taxon>
    </lineage>
</organism>
<evidence type="ECO:0000256" key="3">
    <source>
        <dbReference type="ARBA" id="ARBA00022679"/>
    </source>
</evidence>
<accession>A0A7W9ZF19</accession>
<comment type="caution">
    <text evidence="10">The sequence shown here is derived from an EMBL/GenBank/DDBJ whole genome shotgun (WGS) entry which is preliminary data.</text>
</comment>
<evidence type="ECO:0000313" key="10">
    <source>
        <dbReference type="EMBL" id="MBB6210291.1"/>
    </source>
</evidence>
<evidence type="ECO:0000256" key="7">
    <source>
        <dbReference type="ARBA" id="ARBA00047942"/>
    </source>
</evidence>
<dbReference type="Proteomes" id="UP000544872">
    <property type="component" value="Unassembled WGS sequence"/>
</dbReference>
<dbReference type="AlphaFoldDB" id="A0A7W9ZF19"/>
<evidence type="ECO:0000259" key="9">
    <source>
        <dbReference type="Pfam" id="PF07669"/>
    </source>
</evidence>
<gene>
    <name evidence="10" type="ORF">FHS48_001706</name>
</gene>
<feature type="domain" description="Type II methyltransferase M.TaqI-like" evidence="9">
    <location>
        <begin position="126"/>
        <end position="220"/>
    </location>
</feature>
<dbReference type="EC" id="2.1.1.72" evidence="1"/>
<protein>
    <recommendedName>
        <fullName evidence="1">site-specific DNA-methyltransferase (adenine-specific)</fullName>
        <ecNumber evidence="1">2.1.1.72</ecNumber>
    </recommendedName>
</protein>
<dbReference type="InterPro" id="IPR029063">
    <property type="entry name" value="SAM-dependent_MTases_sf"/>
</dbReference>
<keyword evidence="6" id="KW-0238">DNA-binding</keyword>
<dbReference type="GO" id="GO:0009007">
    <property type="term" value="F:site-specific DNA-methyltransferase (adenine-specific) activity"/>
    <property type="evidence" value="ECO:0007669"/>
    <property type="project" value="UniProtKB-EC"/>
</dbReference>
<keyword evidence="2 10" id="KW-0489">Methyltransferase</keyword>
<dbReference type="GO" id="GO:0009307">
    <property type="term" value="P:DNA restriction-modification system"/>
    <property type="evidence" value="ECO:0007669"/>
    <property type="project" value="UniProtKB-KW"/>
</dbReference>
<keyword evidence="11" id="KW-1185">Reference proteome</keyword>
<dbReference type="InterPro" id="IPR050953">
    <property type="entry name" value="N4_N6_ade-DNA_methylase"/>
</dbReference>